<dbReference type="InterPro" id="IPR001296">
    <property type="entry name" value="Glyco_trans_1"/>
</dbReference>
<dbReference type="InterPro" id="IPR028098">
    <property type="entry name" value="Glyco_trans_4-like_N"/>
</dbReference>
<dbReference type="PANTHER" id="PTHR45947:SF3">
    <property type="entry name" value="SULFOQUINOVOSYL TRANSFERASE SQD2"/>
    <property type="match status" value="1"/>
</dbReference>
<organism evidence="6 7">
    <name type="scientific">Georgenia alba</name>
    <dbReference type="NCBI Taxonomy" id="2233858"/>
    <lineage>
        <taxon>Bacteria</taxon>
        <taxon>Bacillati</taxon>
        <taxon>Actinomycetota</taxon>
        <taxon>Actinomycetes</taxon>
        <taxon>Micrococcales</taxon>
        <taxon>Bogoriellaceae</taxon>
        <taxon>Georgenia</taxon>
    </lineage>
</organism>
<comment type="caution">
    <text evidence="6">The sequence shown here is derived from an EMBL/GenBank/DDBJ whole genome shotgun (WGS) entry which is preliminary data.</text>
</comment>
<proteinExistence type="predicted"/>
<evidence type="ECO:0000256" key="3">
    <source>
        <dbReference type="ARBA" id="ARBA00022679"/>
    </source>
</evidence>
<reference evidence="7" key="1">
    <citation type="journal article" date="2019" name="Int. J. Syst. Evol. Microbiol.">
        <title>The Global Catalogue of Microorganisms (GCM) 10K type strain sequencing project: providing services to taxonomists for standard genome sequencing and annotation.</title>
        <authorList>
            <consortium name="The Broad Institute Genomics Platform"/>
            <consortium name="The Broad Institute Genome Sequencing Center for Infectious Disease"/>
            <person name="Wu L."/>
            <person name="Ma J."/>
        </authorList>
    </citation>
    <scope>NUCLEOTIDE SEQUENCE [LARGE SCALE GENOMIC DNA]</scope>
    <source>
        <strain evidence="7">JCM 1490</strain>
    </source>
</reference>
<evidence type="ECO:0000313" key="6">
    <source>
        <dbReference type="EMBL" id="MFC7406501.1"/>
    </source>
</evidence>
<keyword evidence="7" id="KW-1185">Reference proteome</keyword>
<feature type="domain" description="Glycosyl transferase family 1" evidence="4">
    <location>
        <begin position="211"/>
        <end position="353"/>
    </location>
</feature>
<dbReference type="Gene3D" id="3.40.50.2000">
    <property type="entry name" value="Glycogen Phosphorylase B"/>
    <property type="match status" value="2"/>
</dbReference>
<keyword evidence="3 6" id="KW-0808">Transferase</keyword>
<sequence>MTDGSTAGPATPPAGQARAGRVVHVSDCFPPRVGGIESQVHDLAAAQARAGYDVHVLTATADPALPGGGRRAVTTTGDGVTVHRFASAVTLGLPFHPLEDVLLPPVLRELGPDVVHVHAGVVSPFAYAGARAARRLQLPLAITWHCMLDGVAPLYRAGARLAGWDRADLAPSAVSGVAARRVADVLAADDVAVVPNGLDVASWVTQSVRASLPPDGPLRVVATQRLAPRKRVLPLVQVISRVHERLDRDGAGRPRVHLELIGSGPLERVARAEVARRGLEEVVTVAGRLPRTELAGRYAREHVFLAPARLEAFGIAALEARAAGLAVVAGRGTGISQFVTDGVDGLLTPDRADGLGDTAADVELADALVRLATEDGLLAGILEHNRAVPPRADWSDVIAAAAGLYAAARQG</sequence>
<keyword evidence="2 6" id="KW-0328">Glycosyltransferase</keyword>
<accession>A0ABW2QBK8</accession>
<dbReference type="InterPro" id="IPR050194">
    <property type="entry name" value="Glycosyltransferase_grp1"/>
</dbReference>
<evidence type="ECO:0000259" key="4">
    <source>
        <dbReference type="Pfam" id="PF00534"/>
    </source>
</evidence>
<dbReference type="PANTHER" id="PTHR45947">
    <property type="entry name" value="SULFOQUINOVOSYL TRANSFERASE SQD2"/>
    <property type="match status" value="1"/>
</dbReference>
<evidence type="ECO:0000313" key="7">
    <source>
        <dbReference type="Proteomes" id="UP001596455"/>
    </source>
</evidence>
<dbReference type="CDD" id="cd03801">
    <property type="entry name" value="GT4_PimA-like"/>
    <property type="match status" value="1"/>
</dbReference>
<dbReference type="EMBL" id="JBHTCQ010000003">
    <property type="protein sequence ID" value="MFC7406501.1"/>
    <property type="molecule type" value="Genomic_DNA"/>
</dbReference>
<evidence type="ECO:0000256" key="2">
    <source>
        <dbReference type="ARBA" id="ARBA00022676"/>
    </source>
</evidence>
<evidence type="ECO:0000259" key="5">
    <source>
        <dbReference type="Pfam" id="PF13439"/>
    </source>
</evidence>
<gene>
    <name evidence="6" type="ORF">ACFQQL_15385</name>
</gene>
<evidence type="ECO:0000256" key="1">
    <source>
        <dbReference type="ARBA" id="ARBA00021292"/>
    </source>
</evidence>
<dbReference type="SUPFAM" id="SSF53756">
    <property type="entry name" value="UDP-Glycosyltransferase/glycogen phosphorylase"/>
    <property type="match status" value="1"/>
</dbReference>
<dbReference type="Pfam" id="PF13439">
    <property type="entry name" value="Glyco_transf_4"/>
    <property type="match status" value="1"/>
</dbReference>
<dbReference type="RefSeq" id="WP_382395954.1">
    <property type="nucleotide sequence ID" value="NZ_JBHTCQ010000003.1"/>
</dbReference>
<name>A0ABW2QBK8_9MICO</name>
<dbReference type="Proteomes" id="UP001596455">
    <property type="component" value="Unassembled WGS sequence"/>
</dbReference>
<protein>
    <recommendedName>
        <fullName evidence="1">D-inositol 3-phosphate glycosyltransferase</fullName>
    </recommendedName>
</protein>
<feature type="domain" description="Glycosyltransferase subfamily 4-like N-terminal" evidence="5">
    <location>
        <begin position="33"/>
        <end position="201"/>
    </location>
</feature>
<dbReference type="Pfam" id="PF00534">
    <property type="entry name" value="Glycos_transf_1"/>
    <property type="match status" value="1"/>
</dbReference>
<dbReference type="GO" id="GO:0016757">
    <property type="term" value="F:glycosyltransferase activity"/>
    <property type="evidence" value="ECO:0007669"/>
    <property type="project" value="UniProtKB-KW"/>
</dbReference>